<dbReference type="PROSITE" id="PS00380">
    <property type="entry name" value="RHODANESE_1"/>
    <property type="match status" value="1"/>
</dbReference>
<dbReference type="InterPro" id="IPR036873">
    <property type="entry name" value="Rhodanese-like_dom_sf"/>
</dbReference>
<dbReference type="CDD" id="cd00158">
    <property type="entry name" value="RHOD"/>
    <property type="match status" value="1"/>
</dbReference>
<evidence type="ECO:0000313" key="2">
    <source>
        <dbReference type="EMBL" id="WBA43149.1"/>
    </source>
</evidence>
<proteinExistence type="predicted"/>
<organism evidence="2 3">
    <name type="scientific">Hymenobacter canadensis</name>
    <dbReference type="NCBI Taxonomy" id="2999067"/>
    <lineage>
        <taxon>Bacteria</taxon>
        <taxon>Pseudomonadati</taxon>
        <taxon>Bacteroidota</taxon>
        <taxon>Cytophagia</taxon>
        <taxon>Cytophagales</taxon>
        <taxon>Hymenobacteraceae</taxon>
        <taxon>Hymenobacter</taxon>
    </lineage>
</organism>
<gene>
    <name evidence="2" type="ORF">O3303_06185</name>
</gene>
<evidence type="ECO:0000313" key="3">
    <source>
        <dbReference type="Proteomes" id="UP001211005"/>
    </source>
</evidence>
<dbReference type="Proteomes" id="UP001211005">
    <property type="component" value="Chromosome"/>
</dbReference>
<evidence type="ECO:0000259" key="1">
    <source>
        <dbReference type="PROSITE" id="PS50206"/>
    </source>
</evidence>
<protein>
    <submittedName>
        <fullName evidence="2">Rhodanese-like domain-containing protein</fullName>
    </submittedName>
</protein>
<dbReference type="InterPro" id="IPR001763">
    <property type="entry name" value="Rhodanese-like_dom"/>
</dbReference>
<dbReference type="SUPFAM" id="SSF52821">
    <property type="entry name" value="Rhodanese/Cell cycle control phosphatase"/>
    <property type="match status" value="1"/>
</dbReference>
<dbReference type="PROSITE" id="PS50206">
    <property type="entry name" value="RHODANESE_3"/>
    <property type="match status" value="1"/>
</dbReference>
<accession>A0ABY7LU67</accession>
<keyword evidence="3" id="KW-1185">Reference proteome</keyword>
<reference evidence="2 3" key="1">
    <citation type="submission" date="2022-12" db="EMBL/GenBank/DDBJ databases">
        <title>Hymenobacter canadensis sp. nov. isolated from lake water of the Cambridge Bay, Canada.</title>
        <authorList>
            <person name="Kim W.H."/>
            <person name="Lee Y.M."/>
        </authorList>
    </citation>
    <scope>NUCLEOTIDE SEQUENCE [LARGE SCALE GENOMIC DNA]</scope>
    <source>
        <strain evidence="2 3">PAMC 29467</strain>
    </source>
</reference>
<dbReference type="SMART" id="SM00450">
    <property type="entry name" value="RHOD"/>
    <property type="match status" value="1"/>
</dbReference>
<dbReference type="PANTHER" id="PTHR43031">
    <property type="entry name" value="FAD-DEPENDENT OXIDOREDUCTASE"/>
    <property type="match status" value="1"/>
</dbReference>
<dbReference type="Gene3D" id="3.40.250.10">
    <property type="entry name" value="Rhodanese-like domain"/>
    <property type="match status" value="1"/>
</dbReference>
<dbReference type="InterPro" id="IPR050229">
    <property type="entry name" value="GlpE_sulfurtransferase"/>
</dbReference>
<dbReference type="PANTHER" id="PTHR43031:SF18">
    <property type="entry name" value="RHODANESE-RELATED SULFURTRANSFERASES"/>
    <property type="match status" value="1"/>
</dbReference>
<sequence>MSDILKSTKTAAYRDLPADQFAAGIRQSGTVLVDVRRSDEFGAGHLPGALNIDVTSLDFARRITTLNPNRPTYVYCRSGARSAKAASQLSEAGFGQVHNLAGGILDWASPLVR</sequence>
<dbReference type="RefSeq" id="WP_269561193.1">
    <property type="nucleotide sequence ID" value="NZ_CP114767.1"/>
</dbReference>
<feature type="domain" description="Rhodanese" evidence="1">
    <location>
        <begin position="26"/>
        <end position="113"/>
    </location>
</feature>
<dbReference type="InterPro" id="IPR001307">
    <property type="entry name" value="Thiosulphate_STrfase_CS"/>
</dbReference>
<dbReference type="EMBL" id="CP114767">
    <property type="protein sequence ID" value="WBA43149.1"/>
    <property type="molecule type" value="Genomic_DNA"/>
</dbReference>
<dbReference type="Pfam" id="PF00581">
    <property type="entry name" value="Rhodanese"/>
    <property type="match status" value="1"/>
</dbReference>
<name>A0ABY7LU67_9BACT</name>